<evidence type="ECO:0000313" key="7">
    <source>
        <dbReference type="Proteomes" id="UP001602119"/>
    </source>
</evidence>
<protein>
    <submittedName>
        <fullName evidence="6">Amino acid adenylation domain-containing protein</fullName>
    </submittedName>
</protein>
<evidence type="ECO:0000256" key="1">
    <source>
        <dbReference type="ARBA" id="ARBA00001957"/>
    </source>
</evidence>
<evidence type="ECO:0000256" key="4">
    <source>
        <dbReference type="SAM" id="MobiDB-lite"/>
    </source>
</evidence>
<dbReference type="PANTHER" id="PTHR45527:SF1">
    <property type="entry name" value="FATTY ACID SYNTHASE"/>
    <property type="match status" value="1"/>
</dbReference>
<dbReference type="EMBL" id="JBIAXI010000030">
    <property type="protein sequence ID" value="MFF4778333.1"/>
    <property type="molecule type" value="Genomic_DNA"/>
</dbReference>
<dbReference type="InterPro" id="IPR023213">
    <property type="entry name" value="CAT-like_dom_sf"/>
</dbReference>
<keyword evidence="3" id="KW-0597">Phosphoprotein</keyword>
<dbReference type="Gene3D" id="3.40.50.12780">
    <property type="entry name" value="N-terminal domain of ligase-like"/>
    <property type="match status" value="2"/>
</dbReference>
<dbReference type="PROSITE" id="PS00012">
    <property type="entry name" value="PHOSPHOPANTETHEINE"/>
    <property type="match status" value="1"/>
</dbReference>
<dbReference type="Pfam" id="PF00501">
    <property type="entry name" value="AMP-binding"/>
    <property type="match status" value="1"/>
</dbReference>
<proteinExistence type="predicted"/>
<dbReference type="RefSeq" id="WP_387346873.1">
    <property type="nucleotide sequence ID" value="NZ_JBIAXI010000030.1"/>
</dbReference>
<dbReference type="SUPFAM" id="SSF56801">
    <property type="entry name" value="Acetyl-CoA synthetase-like"/>
    <property type="match status" value="1"/>
</dbReference>
<dbReference type="InterPro" id="IPR006162">
    <property type="entry name" value="Ppantetheine_attach_site"/>
</dbReference>
<dbReference type="PROSITE" id="PS50075">
    <property type="entry name" value="CARRIER"/>
    <property type="match status" value="1"/>
</dbReference>
<evidence type="ECO:0000259" key="5">
    <source>
        <dbReference type="PROSITE" id="PS50075"/>
    </source>
</evidence>
<dbReference type="Proteomes" id="UP001602119">
    <property type="component" value="Unassembled WGS sequence"/>
</dbReference>
<dbReference type="InterPro" id="IPR020806">
    <property type="entry name" value="PKS_PP-bd"/>
</dbReference>
<dbReference type="InterPro" id="IPR036736">
    <property type="entry name" value="ACP-like_sf"/>
</dbReference>
<sequence>MTSVVAVPASFAQERFWFAEQVAGQAGGHPAGRAAERTPRGAAASAAASHEAGRASGGAGAFGPRDRVSGGAAGQGVDRPARHNMHLALELAGPLDVPAFRAAFQRVVARHESLRTTLRAIGGRPHQVIADTLAVPMPVVDVASHEVPARAAAHARRRFDLAAGPLLRTELLRTAPDRYVWLLTLHHAVCDGWSLGVLLGEVSAAYRGEPLPPPALQYADHALWQRSLVERGDLDRDVAYWTESLAGAPRLLELPIDRRRPRVSGHHGALLTLDPLPEGLAALARRERATPYMATLAAFALLLNRVTGTDDLVIGTVHAGRDRPETEALIGCFANTLPLRVGVRPGDGFRALLAHARETVLAAHDHANVPFDRIVQAVNPDRALGHNPLFQVMLDVEPGASGRLDLPGVDAVPLTVTDRGVALFDLSLTVAEGGRMVCEYSTELFDEHTVVSLMSCLPPLVDAALAEPDRPVRELPLLRRAERERILALGATSATTSPTSLTSLTSTAGPVPVAVAEVAARRPGSVAVEEIATASPGPASGITYGELDRAAAALAGRLARQGVGRGSLVAVCCDRSHEAIVAICGVLRAGAAYLPIDPEHPDARITRLIDQAAATAIVTSARHAPRLPGALVVEPLAYGASGTGTDRAADVRQVIDGDAAAGSAGFVVAADVISGAVMEAGPVPAARAVSGTAIEAGFPGVAIGPVAVQPDDLAYVMFTSGSTGRPKGVEVTHRGLAAYVAADLAAYGLTPDDRVLQFGSLGFDLSAEEIFPCLAAGATLVLRSDDMLDSPQAFLEAVARARVTVAHLPTSLLNVLCSAVAEDGARVPGSLRLIVIGGEPADPAHVDRWRSVAPAVRLAHVYGVTEASMVSTLALLDPSPSPSAASVRNSAAATPSDLPVDPGRERLTIGRPIPGTEIHLLDGELEPVPDGVPGEIHIGGAGLARGYVRDPGRTAERFVPHPYADGRRLYRTGDLGRRSADGALEFIGRVDRQISLRGYRIEPGETEAALRTHPVVREAAVTVRDERLVAYVVPVPVSSAERRSTIGLARDLRAHAARVLPGHLVPAAYVFLAALPKTESGKVDLRALPDPEPEGDRSPAELSGETQHAVAEIWREVLGVDQVGADDDFFQLGGHSLLAARVAARMRRMFGVAAGVRLIFEHPRLADVAAAVDRARTSGAGTAAAPRLTAATPSHAARVLTDVVGDGGELTELLRGLGITSHD</sequence>
<dbReference type="InterPro" id="IPR025110">
    <property type="entry name" value="AMP-bd_C"/>
</dbReference>
<organism evidence="6 7">
    <name type="scientific">Microtetraspora fusca</name>
    <dbReference type="NCBI Taxonomy" id="1997"/>
    <lineage>
        <taxon>Bacteria</taxon>
        <taxon>Bacillati</taxon>
        <taxon>Actinomycetota</taxon>
        <taxon>Actinomycetes</taxon>
        <taxon>Streptosporangiales</taxon>
        <taxon>Streptosporangiaceae</taxon>
        <taxon>Microtetraspora</taxon>
    </lineage>
</organism>
<dbReference type="SUPFAM" id="SSF52777">
    <property type="entry name" value="CoA-dependent acyltransferases"/>
    <property type="match status" value="2"/>
</dbReference>
<dbReference type="Gene3D" id="3.30.559.10">
    <property type="entry name" value="Chloramphenicol acetyltransferase-like domain"/>
    <property type="match status" value="1"/>
</dbReference>
<evidence type="ECO:0000313" key="6">
    <source>
        <dbReference type="EMBL" id="MFF4778333.1"/>
    </source>
</evidence>
<dbReference type="Pfam" id="PF00550">
    <property type="entry name" value="PP-binding"/>
    <property type="match status" value="1"/>
</dbReference>
<dbReference type="InterPro" id="IPR000873">
    <property type="entry name" value="AMP-dep_synth/lig_dom"/>
</dbReference>
<comment type="caution">
    <text evidence="6">The sequence shown here is derived from an EMBL/GenBank/DDBJ whole genome shotgun (WGS) entry which is preliminary data.</text>
</comment>
<feature type="region of interest" description="Disordered" evidence="4">
    <location>
        <begin position="881"/>
        <end position="903"/>
    </location>
</feature>
<gene>
    <name evidence="6" type="ORF">ACFY05_36470</name>
</gene>
<dbReference type="Gene3D" id="3.30.559.30">
    <property type="entry name" value="Nonribosomal peptide synthetase, condensation domain"/>
    <property type="match status" value="1"/>
</dbReference>
<dbReference type="Gene3D" id="1.10.1200.10">
    <property type="entry name" value="ACP-like"/>
    <property type="match status" value="1"/>
</dbReference>
<evidence type="ECO:0000256" key="2">
    <source>
        <dbReference type="ARBA" id="ARBA00022450"/>
    </source>
</evidence>
<dbReference type="CDD" id="cd05930">
    <property type="entry name" value="A_NRPS"/>
    <property type="match status" value="1"/>
</dbReference>
<dbReference type="InterPro" id="IPR045851">
    <property type="entry name" value="AMP-bd_C_sf"/>
</dbReference>
<dbReference type="SMART" id="SM00823">
    <property type="entry name" value="PKS_PP"/>
    <property type="match status" value="1"/>
</dbReference>
<dbReference type="PROSITE" id="PS00455">
    <property type="entry name" value="AMP_BINDING"/>
    <property type="match status" value="1"/>
</dbReference>
<dbReference type="InterPro" id="IPR010071">
    <property type="entry name" value="AA_adenyl_dom"/>
</dbReference>
<dbReference type="InterPro" id="IPR009081">
    <property type="entry name" value="PP-bd_ACP"/>
</dbReference>
<dbReference type="PANTHER" id="PTHR45527">
    <property type="entry name" value="NONRIBOSOMAL PEPTIDE SYNTHETASE"/>
    <property type="match status" value="1"/>
</dbReference>
<dbReference type="CDD" id="cd19531">
    <property type="entry name" value="LCL_NRPS-like"/>
    <property type="match status" value="1"/>
</dbReference>
<comment type="cofactor">
    <cofactor evidence="1">
        <name>pantetheine 4'-phosphate</name>
        <dbReference type="ChEBI" id="CHEBI:47942"/>
    </cofactor>
</comment>
<feature type="region of interest" description="Disordered" evidence="4">
    <location>
        <begin position="27"/>
        <end position="79"/>
    </location>
</feature>
<dbReference type="InterPro" id="IPR001242">
    <property type="entry name" value="Condensation_dom"/>
</dbReference>
<keyword evidence="2" id="KW-0596">Phosphopantetheine</keyword>
<keyword evidence="7" id="KW-1185">Reference proteome</keyword>
<dbReference type="InterPro" id="IPR042099">
    <property type="entry name" value="ANL_N_sf"/>
</dbReference>
<dbReference type="Pfam" id="PF13193">
    <property type="entry name" value="AMP-binding_C"/>
    <property type="match status" value="1"/>
</dbReference>
<feature type="compositionally biased region" description="Low complexity" evidence="4">
    <location>
        <begin position="40"/>
        <end position="50"/>
    </location>
</feature>
<dbReference type="Gene3D" id="3.30.300.30">
    <property type="match status" value="1"/>
</dbReference>
<dbReference type="SUPFAM" id="SSF47336">
    <property type="entry name" value="ACP-like"/>
    <property type="match status" value="1"/>
</dbReference>
<feature type="domain" description="Carrier" evidence="5">
    <location>
        <begin position="1101"/>
        <end position="1176"/>
    </location>
</feature>
<feature type="compositionally biased region" description="Low complexity" evidence="4">
    <location>
        <begin position="881"/>
        <end position="893"/>
    </location>
</feature>
<dbReference type="Pfam" id="PF00668">
    <property type="entry name" value="Condensation"/>
    <property type="match status" value="1"/>
</dbReference>
<name>A0ABW6VH67_MICFU</name>
<dbReference type="InterPro" id="IPR020845">
    <property type="entry name" value="AMP-binding_CS"/>
</dbReference>
<evidence type="ECO:0000256" key="3">
    <source>
        <dbReference type="ARBA" id="ARBA00022553"/>
    </source>
</evidence>
<accession>A0ABW6VH67</accession>
<reference evidence="6 7" key="1">
    <citation type="submission" date="2024-10" db="EMBL/GenBank/DDBJ databases">
        <title>The Natural Products Discovery Center: Release of the First 8490 Sequenced Strains for Exploring Actinobacteria Biosynthetic Diversity.</title>
        <authorList>
            <person name="Kalkreuter E."/>
            <person name="Kautsar S.A."/>
            <person name="Yang D."/>
            <person name="Bader C.D."/>
            <person name="Teijaro C.N."/>
            <person name="Fluegel L."/>
            <person name="Davis C.M."/>
            <person name="Simpson J.R."/>
            <person name="Lauterbach L."/>
            <person name="Steele A.D."/>
            <person name="Gui C."/>
            <person name="Meng S."/>
            <person name="Li G."/>
            <person name="Viehrig K."/>
            <person name="Ye F."/>
            <person name="Su P."/>
            <person name="Kiefer A.F."/>
            <person name="Nichols A."/>
            <person name="Cepeda A.J."/>
            <person name="Yan W."/>
            <person name="Fan B."/>
            <person name="Jiang Y."/>
            <person name="Adhikari A."/>
            <person name="Zheng C.-J."/>
            <person name="Schuster L."/>
            <person name="Cowan T.M."/>
            <person name="Smanski M.J."/>
            <person name="Chevrette M.G."/>
            <person name="De Carvalho L.P.S."/>
            <person name="Shen B."/>
        </authorList>
    </citation>
    <scope>NUCLEOTIDE SEQUENCE [LARGE SCALE GENOMIC DNA]</scope>
    <source>
        <strain evidence="6 7">NPDC001281</strain>
    </source>
</reference>
<dbReference type="NCBIfam" id="TIGR01733">
    <property type="entry name" value="AA-adenyl-dom"/>
    <property type="match status" value="1"/>
</dbReference>